<dbReference type="Proteomes" id="UP000006854">
    <property type="component" value="Chromosome"/>
</dbReference>
<dbReference type="KEGG" id="sve:SVEN_7401"/>
<gene>
    <name evidence="2" type="ordered locus">SVEN_7401</name>
</gene>
<evidence type="ECO:0000256" key="1">
    <source>
        <dbReference type="SAM" id="MobiDB-lite"/>
    </source>
</evidence>
<keyword evidence="3" id="KW-1185">Reference proteome</keyword>
<protein>
    <submittedName>
        <fullName evidence="2">Uncharacterized protein</fullName>
    </submittedName>
</protein>
<dbReference type="STRING" id="953739.SVEN_7401"/>
<accession>F2R220</accession>
<dbReference type="EMBL" id="FR845719">
    <property type="protein sequence ID" value="CCA60687.1"/>
    <property type="molecule type" value="Genomic_DNA"/>
</dbReference>
<evidence type="ECO:0000313" key="3">
    <source>
        <dbReference type="Proteomes" id="UP000006854"/>
    </source>
</evidence>
<sequence length="85" mass="9538">MGSGPRWSERCGGKLLPRAPVGRHEHDRSEHLAVTMSTPATALRPRRNLWHYLLEQGIRLIGRIPSELLAETEGDIAPGEVRHHC</sequence>
<dbReference type="AlphaFoldDB" id="F2R220"/>
<feature type="region of interest" description="Disordered" evidence="1">
    <location>
        <begin position="1"/>
        <end position="29"/>
    </location>
</feature>
<name>F2R220_STRVP</name>
<organism evidence="2 3">
    <name type="scientific">Streptomyces venezuelae (strain ATCC 10712 / CBS 650.69 / DSM 40230 / JCM 4526 / NBRC 13096 / PD 04745)</name>
    <dbReference type="NCBI Taxonomy" id="953739"/>
    <lineage>
        <taxon>Bacteria</taxon>
        <taxon>Bacillati</taxon>
        <taxon>Actinomycetota</taxon>
        <taxon>Actinomycetes</taxon>
        <taxon>Kitasatosporales</taxon>
        <taxon>Streptomycetaceae</taxon>
        <taxon>Streptomyces</taxon>
    </lineage>
</organism>
<dbReference type="HOGENOM" id="CLU_2511425_0_0_11"/>
<proteinExistence type="predicted"/>
<evidence type="ECO:0000313" key="2">
    <source>
        <dbReference type="EMBL" id="CCA60687.1"/>
    </source>
</evidence>
<reference evidence="2 3" key="1">
    <citation type="journal article" date="2011" name="BMC Genomics">
        <title>Genome-wide analysis of the role of GlnR in Streptomyces venezuelae provides new insights into global nitrogen regulation in actinomycetes.</title>
        <authorList>
            <person name="Pullan S.T."/>
            <person name="Bibb M.J."/>
            <person name="Merrick M."/>
        </authorList>
    </citation>
    <scope>NUCLEOTIDE SEQUENCE [LARGE SCALE GENOMIC DNA]</scope>
    <source>
        <strain evidence="3">ATCC 10712 / CBS 650.69 / DSM 40230 / JCM 4526 / NBRC 13096 / PD 04745</strain>
    </source>
</reference>